<organism evidence="2 3">
    <name type="scientific">Sutcliffiella tianshenii</name>
    <dbReference type="NCBI Taxonomy" id="1463404"/>
    <lineage>
        <taxon>Bacteria</taxon>
        <taxon>Bacillati</taxon>
        <taxon>Bacillota</taxon>
        <taxon>Bacilli</taxon>
        <taxon>Bacillales</taxon>
        <taxon>Bacillaceae</taxon>
        <taxon>Sutcliffiella</taxon>
    </lineage>
</organism>
<feature type="domain" description="DUF218" evidence="1">
    <location>
        <begin position="32"/>
        <end position="158"/>
    </location>
</feature>
<evidence type="ECO:0000259" key="1">
    <source>
        <dbReference type="Pfam" id="PF02698"/>
    </source>
</evidence>
<gene>
    <name evidence="2" type="ORF">JOC95_001567</name>
</gene>
<proteinExistence type="predicted"/>
<sequence>MLISELDENALTDHQIASLLFNGLEDDQHNGDCILVVGSSKAVQYRLPKAVELYHNGRAGKILCAGGVKWDGQEAVEAVALKNEAVKMGVPDKDILVEELSLHTKENVLASMLILDRAFSLHKIDRLLIVTTAFHMKRLHLTLKTYMPSWVNFTLCPVNDLTTRADNWFESEMGRKRAEAEARKIIMYVKQGALVDEDISL</sequence>
<protein>
    <submittedName>
        <fullName evidence="2">Uncharacterized SAM-binding protein YcdF (DUF218 family)</fullName>
    </submittedName>
</protein>
<reference evidence="2 3" key="1">
    <citation type="submission" date="2021-01" db="EMBL/GenBank/DDBJ databases">
        <title>Genomic Encyclopedia of Type Strains, Phase IV (KMG-IV): sequencing the most valuable type-strain genomes for metagenomic binning, comparative biology and taxonomic classification.</title>
        <authorList>
            <person name="Goeker M."/>
        </authorList>
    </citation>
    <scope>NUCLEOTIDE SEQUENCE [LARGE SCALE GENOMIC DNA]</scope>
    <source>
        <strain evidence="2 3">DSM 25879</strain>
    </source>
</reference>
<dbReference type="InterPro" id="IPR051599">
    <property type="entry name" value="Cell_Envelope_Assoc"/>
</dbReference>
<evidence type="ECO:0000313" key="2">
    <source>
        <dbReference type="EMBL" id="MBM7619715.1"/>
    </source>
</evidence>
<accession>A0ABS2NZW3</accession>
<dbReference type="RefSeq" id="WP_204414917.1">
    <property type="nucleotide sequence ID" value="NZ_JAFBED010000003.1"/>
</dbReference>
<dbReference type="InterPro" id="IPR014729">
    <property type="entry name" value="Rossmann-like_a/b/a_fold"/>
</dbReference>
<dbReference type="PANTHER" id="PTHR30336:SF20">
    <property type="entry name" value="DUF218 DOMAIN-CONTAINING PROTEIN"/>
    <property type="match status" value="1"/>
</dbReference>
<dbReference type="CDD" id="cd06259">
    <property type="entry name" value="YdcF-like"/>
    <property type="match status" value="1"/>
</dbReference>
<dbReference type="Gene3D" id="3.40.50.620">
    <property type="entry name" value="HUPs"/>
    <property type="match status" value="1"/>
</dbReference>
<dbReference type="PANTHER" id="PTHR30336">
    <property type="entry name" value="INNER MEMBRANE PROTEIN, PROBABLE PERMEASE"/>
    <property type="match status" value="1"/>
</dbReference>
<comment type="caution">
    <text evidence="2">The sequence shown here is derived from an EMBL/GenBank/DDBJ whole genome shotgun (WGS) entry which is preliminary data.</text>
</comment>
<evidence type="ECO:0000313" key="3">
    <source>
        <dbReference type="Proteomes" id="UP000737402"/>
    </source>
</evidence>
<dbReference type="Proteomes" id="UP000737402">
    <property type="component" value="Unassembled WGS sequence"/>
</dbReference>
<dbReference type="EMBL" id="JAFBED010000003">
    <property type="protein sequence ID" value="MBM7619715.1"/>
    <property type="molecule type" value="Genomic_DNA"/>
</dbReference>
<keyword evidence="3" id="KW-1185">Reference proteome</keyword>
<name>A0ABS2NZW3_9BACI</name>
<dbReference type="InterPro" id="IPR003848">
    <property type="entry name" value="DUF218"/>
</dbReference>
<dbReference type="Pfam" id="PF02698">
    <property type="entry name" value="DUF218"/>
    <property type="match status" value="1"/>
</dbReference>